<dbReference type="EMBL" id="CM044704">
    <property type="protein sequence ID" value="KAI5668212.1"/>
    <property type="molecule type" value="Genomic_DNA"/>
</dbReference>
<evidence type="ECO:0000313" key="1">
    <source>
        <dbReference type="EMBL" id="KAI5668212.1"/>
    </source>
</evidence>
<organism evidence="1 2">
    <name type="scientific">Catharanthus roseus</name>
    <name type="common">Madagascar periwinkle</name>
    <name type="synonym">Vinca rosea</name>
    <dbReference type="NCBI Taxonomy" id="4058"/>
    <lineage>
        <taxon>Eukaryota</taxon>
        <taxon>Viridiplantae</taxon>
        <taxon>Streptophyta</taxon>
        <taxon>Embryophyta</taxon>
        <taxon>Tracheophyta</taxon>
        <taxon>Spermatophyta</taxon>
        <taxon>Magnoliopsida</taxon>
        <taxon>eudicotyledons</taxon>
        <taxon>Gunneridae</taxon>
        <taxon>Pentapetalae</taxon>
        <taxon>asterids</taxon>
        <taxon>lamiids</taxon>
        <taxon>Gentianales</taxon>
        <taxon>Apocynaceae</taxon>
        <taxon>Rauvolfioideae</taxon>
        <taxon>Vinceae</taxon>
        <taxon>Catharanthinae</taxon>
        <taxon>Catharanthus</taxon>
    </lineage>
</organism>
<dbReference type="Proteomes" id="UP001060085">
    <property type="component" value="Linkage Group LG04"/>
</dbReference>
<keyword evidence="2" id="KW-1185">Reference proteome</keyword>
<comment type="caution">
    <text evidence="1">The sequence shown here is derived from an EMBL/GenBank/DDBJ whole genome shotgun (WGS) entry which is preliminary data.</text>
</comment>
<gene>
    <name evidence="1" type="ORF">M9H77_18065</name>
</gene>
<name>A0ACC0B6L4_CATRO</name>
<sequence length="144" mass="14854">MVGGDGYFAENVCGLRGAGPDVGKEALGEVGRLAGEGRRLVGLGPSVGGPCEGREEAGSGRVVGPRWAGLAESGRLEASCGSLAGPERRDGSIVFKIHKFTKVFISHHSSSLSGSPCGIGIVPSINPNFFFERKAKLMAFVHSA</sequence>
<accession>A0ACC0B6L4</accession>
<evidence type="ECO:0000313" key="2">
    <source>
        <dbReference type="Proteomes" id="UP001060085"/>
    </source>
</evidence>
<reference evidence="2" key="1">
    <citation type="journal article" date="2023" name="Nat. Plants">
        <title>Single-cell RNA sequencing provides a high-resolution roadmap for understanding the multicellular compartmentation of specialized metabolism.</title>
        <authorList>
            <person name="Sun S."/>
            <person name="Shen X."/>
            <person name="Li Y."/>
            <person name="Li Y."/>
            <person name="Wang S."/>
            <person name="Li R."/>
            <person name="Zhang H."/>
            <person name="Shen G."/>
            <person name="Guo B."/>
            <person name="Wei J."/>
            <person name="Xu J."/>
            <person name="St-Pierre B."/>
            <person name="Chen S."/>
            <person name="Sun C."/>
        </authorList>
    </citation>
    <scope>NUCLEOTIDE SEQUENCE [LARGE SCALE GENOMIC DNA]</scope>
</reference>
<proteinExistence type="predicted"/>
<protein>
    <submittedName>
        <fullName evidence="1">Uncharacterized protein</fullName>
    </submittedName>
</protein>